<feature type="domain" description="VOC" evidence="1">
    <location>
        <begin position="10"/>
        <end position="124"/>
    </location>
</feature>
<dbReference type="SUPFAM" id="SSF54593">
    <property type="entry name" value="Glyoxalase/Bleomycin resistance protein/Dihydroxybiphenyl dioxygenase"/>
    <property type="match status" value="2"/>
</dbReference>
<reference evidence="2 3" key="1">
    <citation type="submission" date="2022-03" db="EMBL/GenBank/DDBJ databases">
        <title>Isotopic signatures of nitrous oxide derived from detoxification processes.</title>
        <authorList>
            <person name="Behrendt U."/>
            <person name="Buchen C."/>
            <person name="Well R."/>
            <person name="Ulrich A."/>
            <person name="Rohe L."/>
            <person name="Kolb S."/>
            <person name="Schloter M."/>
            <person name="Horn M.A."/>
            <person name="Augustin J."/>
        </authorList>
    </citation>
    <scope>NUCLEOTIDE SEQUENCE [LARGE SCALE GENOMIC DNA]</scope>
    <source>
        <strain evidence="2 3">S4-C24</strain>
    </source>
</reference>
<dbReference type="PANTHER" id="PTHR33993">
    <property type="entry name" value="GLYOXALASE-RELATED"/>
    <property type="match status" value="1"/>
</dbReference>
<evidence type="ECO:0000313" key="2">
    <source>
        <dbReference type="EMBL" id="UNK45574.1"/>
    </source>
</evidence>
<dbReference type="RefSeq" id="WP_241913770.1">
    <property type="nucleotide sequence ID" value="NZ_CP093326.1"/>
</dbReference>
<dbReference type="Proteomes" id="UP000829069">
    <property type="component" value="Chromosome"/>
</dbReference>
<keyword evidence="3" id="KW-1185">Reference proteome</keyword>
<dbReference type="InterPro" id="IPR004360">
    <property type="entry name" value="Glyas_Fos-R_dOase_dom"/>
</dbReference>
<dbReference type="InterPro" id="IPR029068">
    <property type="entry name" value="Glyas_Bleomycin-R_OHBP_Dase"/>
</dbReference>
<dbReference type="Pfam" id="PF00903">
    <property type="entry name" value="Glyoxalase"/>
    <property type="match status" value="2"/>
</dbReference>
<dbReference type="CDD" id="cd07247">
    <property type="entry name" value="SgaA_N_like"/>
    <property type="match status" value="2"/>
</dbReference>
<proteinExistence type="predicted"/>
<feature type="domain" description="VOC" evidence="1">
    <location>
        <begin position="138"/>
        <end position="254"/>
    </location>
</feature>
<name>A0ABY3WCY7_9MICC</name>
<gene>
    <name evidence="2" type="ORF">MNQ99_16905</name>
</gene>
<dbReference type="Gene3D" id="3.10.180.10">
    <property type="entry name" value="2,3-Dihydroxybiphenyl 1,2-Dioxygenase, domain 1"/>
    <property type="match status" value="2"/>
</dbReference>
<dbReference type="PANTHER" id="PTHR33993:SF14">
    <property type="entry name" value="GB|AAF24581.1"/>
    <property type="match status" value="1"/>
</dbReference>
<dbReference type="PROSITE" id="PS51819">
    <property type="entry name" value="VOC"/>
    <property type="match status" value="2"/>
</dbReference>
<protein>
    <submittedName>
        <fullName evidence="2">VOC family protein</fullName>
    </submittedName>
</protein>
<dbReference type="InterPro" id="IPR037523">
    <property type="entry name" value="VOC_core"/>
</dbReference>
<dbReference type="InterPro" id="IPR052164">
    <property type="entry name" value="Anthracycline_SecMetBiosynth"/>
</dbReference>
<sequence>MPKPTFSPGAPCWVDLMTSDPEKAKQFYTELFGWTYEVGDQEKYGGYTTALKDGQAVAGIMQSQDSGFPDVWSTYLRVEDIDAATRAAEAHGGQVFMQPMDVPEQGKMAMIGDAGGASVGLWEFAGHTGYQLAAEPGSPAWHELFTRDYPATVKFYEDVFGWDTEVMSDTDEFRYTTLGSGENATAGIMDATAWLPEGVPAHWRVYFAVANTDAAVEKATALGGSVVQPAEDTPFGRMATLTDPTGTTFLVAQELPQQ</sequence>
<organism evidence="2 3">
    <name type="scientific">Arthrobacter sulfonylureivorans</name>
    <dbReference type="NCBI Taxonomy" id="2486855"/>
    <lineage>
        <taxon>Bacteria</taxon>
        <taxon>Bacillati</taxon>
        <taxon>Actinomycetota</taxon>
        <taxon>Actinomycetes</taxon>
        <taxon>Micrococcales</taxon>
        <taxon>Micrococcaceae</taxon>
        <taxon>Arthrobacter</taxon>
    </lineage>
</organism>
<dbReference type="EMBL" id="CP093326">
    <property type="protein sequence ID" value="UNK45574.1"/>
    <property type="molecule type" value="Genomic_DNA"/>
</dbReference>
<accession>A0ABY3WCY7</accession>
<evidence type="ECO:0000259" key="1">
    <source>
        <dbReference type="PROSITE" id="PS51819"/>
    </source>
</evidence>
<evidence type="ECO:0000313" key="3">
    <source>
        <dbReference type="Proteomes" id="UP000829069"/>
    </source>
</evidence>